<evidence type="ECO:0000259" key="2">
    <source>
        <dbReference type="Pfam" id="PF19327"/>
    </source>
</evidence>
<dbReference type="InterPro" id="IPR009163">
    <property type="entry name" value="Ap4A_phos1/2"/>
</dbReference>
<evidence type="ECO:0000259" key="1">
    <source>
        <dbReference type="Pfam" id="PF09830"/>
    </source>
</evidence>
<dbReference type="PANTHER" id="PTHR38420">
    <property type="entry name" value="AP-4-A PHOSPHORYLASE II"/>
    <property type="match status" value="1"/>
</dbReference>
<feature type="domain" description="Ap4A phosphorylase 1/2 N-terminal" evidence="2">
    <location>
        <begin position="28"/>
        <end position="161"/>
    </location>
</feature>
<reference evidence="3" key="1">
    <citation type="journal article" date="2020" name="Stud. Mycol.">
        <title>101 Dothideomycetes genomes: a test case for predicting lifestyles and emergence of pathogens.</title>
        <authorList>
            <person name="Haridas S."/>
            <person name="Albert R."/>
            <person name="Binder M."/>
            <person name="Bloem J."/>
            <person name="Labutti K."/>
            <person name="Salamov A."/>
            <person name="Andreopoulos B."/>
            <person name="Baker S."/>
            <person name="Barry K."/>
            <person name="Bills G."/>
            <person name="Bluhm B."/>
            <person name="Cannon C."/>
            <person name="Castanera R."/>
            <person name="Culley D."/>
            <person name="Daum C."/>
            <person name="Ezra D."/>
            <person name="Gonzalez J."/>
            <person name="Henrissat B."/>
            <person name="Kuo A."/>
            <person name="Liang C."/>
            <person name="Lipzen A."/>
            <person name="Lutzoni F."/>
            <person name="Magnuson J."/>
            <person name="Mondo S."/>
            <person name="Nolan M."/>
            <person name="Ohm R."/>
            <person name="Pangilinan J."/>
            <person name="Park H.-J."/>
            <person name="Ramirez L."/>
            <person name="Alfaro M."/>
            <person name="Sun H."/>
            <person name="Tritt A."/>
            <person name="Yoshinaga Y."/>
            <person name="Zwiers L.-H."/>
            <person name="Turgeon B."/>
            <person name="Goodwin S."/>
            <person name="Spatafora J."/>
            <person name="Crous P."/>
            <person name="Grigoriev I."/>
        </authorList>
    </citation>
    <scope>NUCLEOTIDE SEQUENCE</scope>
    <source>
        <strain evidence="3">CBS 121167</strain>
    </source>
</reference>
<dbReference type="InterPro" id="IPR043171">
    <property type="entry name" value="Ap4A_phos1/2-like"/>
</dbReference>
<dbReference type="GeneID" id="54295071"/>
<keyword evidence="4" id="KW-1185">Reference proteome</keyword>
<dbReference type="OrthoDB" id="10267950at2759"/>
<dbReference type="GO" id="GO:0005524">
    <property type="term" value="F:ATP binding"/>
    <property type="evidence" value="ECO:0007669"/>
    <property type="project" value="InterPro"/>
</dbReference>
<sequence>MAVPDYKNLLEKFDDLTTRGIIQYSPPRKVEFEDDGFTFEFYITDALSSKPQAGEAVQTEDHPTRFGPGSDILNNNSEMLLANINSTHLLVLNKFCVFRSQLLLLTADSYRRQSEQLDLEDFKAVCDILPLMGDPHMAMYNCGAKSGASRQHKHIHVLPRPSHLFPDDRNFDPAKIPFLYLLQYLDKGIIGSRDGPQVLLQTYQDLLGRAKQASSNCSEDAEYAHNIVLTNEWLIVIPRSRAIFEGIATNAAGMVGSVWLNDDIQMDDWKAKGPKKVLRQLGLPRVQNAVGL</sequence>
<dbReference type="Pfam" id="PF19327">
    <property type="entry name" value="Ap4A_phos_N"/>
    <property type="match status" value="1"/>
</dbReference>
<name>A0A6A6B043_9PEZI</name>
<feature type="domain" description="ATP adenylyltransferase C-terminal" evidence="1">
    <location>
        <begin position="175"/>
        <end position="284"/>
    </location>
</feature>
<dbReference type="InterPro" id="IPR019200">
    <property type="entry name" value="ATP_adenylylTrfase_C"/>
</dbReference>
<evidence type="ECO:0000313" key="3">
    <source>
        <dbReference type="EMBL" id="KAF2136614.1"/>
    </source>
</evidence>
<dbReference type="InterPro" id="IPR036265">
    <property type="entry name" value="HIT-like_sf"/>
</dbReference>
<dbReference type="GO" id="GO:0009117">
    <property type="term" value="P:nucleotide metabolic process"/>
    <property type="evidence" value="ECO:0007669"/>
    <property type="project" value="InterPro"/>
</dbReference>
<dbReference type="SUPFAM" id="SSF54197">
    <property type="entry name" value="HIT-like"/>
    <property type="match status" value="1"/>
</dbReference>
<gene>
    <name evidence="3" type="ORF">K452DRAFT_237249</name>
</gene>
<evidence type="ECO:0000313" key="4">
    <source>
        <dbReference type="Proteomes" id="UP000799438"/>
    </source>
</evidence>
<proteinExistence type="predicted"/>
<dbReference type="PANTHER" id="PTHR38420:SF1">
    <property type="entry name" value="PUTATIVE (AFU_ORTHOLOGUE AFUA_5G14690)-RELATED"/>
    <property type="match status" value="1"/>
</dbReference>
<accession>A0A6A6B043</accession>
<dbReference type="Proteomes" id="UP000799438">
    <property type="component" value="Unassembled WGS sequence"/>
</dbReference>
<dbReference type="Pfam" id="PF09830">
    <property type="entry name" value="ATP_transf"/>
    <property type="match status" value="1"/>
</dbReference>
<dbReference type="RefSeq" id="XP_033392332.1">
    <property type="nucleotide sequence ID" value="XM_033537575.1"/>
</dbReference>
<dbReference type="InterPro" id="IPR045759">
    <property type="entry name" value="Ap4A_phos1/2_N"/>
</dbReference>
<dbReference type="Gene3D" id="3.30.428.70">
    <property type="match status" value="1"/>
</dbReference>
<dbReference type="AlphaFoldDB" id="A0A6A6B043"/>
<protein>
    <submittedName>
        <fullName evidence="3">Uncharacterized protein</fullName>
    </submittedName>
</protein>
<organism evidence="3 4">
    <name type="scientific">Aplosporella prunicola CBS 121167</name>
    <dbReference type="NCBI Taxonomy" id="1176127"/>
    <lineage>
        <taxon>Eukaryota</taxon>
        <taxon>Fungi</taxon>
        <taxon>Dikarya</taxon>
        <taxon>Ascomycota</taxon>
        <taxon>Pezizomycotina</taxon>
        <taxon>Dothideomycetes</taxon>
        <taxon>Dothideomycetes incertae sedis</taxon>
        <taxon>Botryosphaeriales</taxon>
        <taxon>Aplosporellaceae</taxon>
        <taxon>Aplosporella</taxon>
    </lineage>
</organism>
<dbReference type="GO" id="GO:0003877">
    <property type="term" value="F:ATP:ADP adenylyltransferase activity"/>
    <property type="evidence" value="ECO:0007669"/>
    <property type="project" value="InterPro"/>
</dbReference>
<dbReference type="EMBL" id="ML995516">
    <property type="protein sequence ID" value="KAF2136614.1"/>
    <property type="molecule type" value="Genomic_DNA"/>
</dbReference>